<dbReference type="InterPro" id="IPR003111">
    <property type="entry name" value="Lon_prtase_N"/>
</dbReference>
<dbReference type="InterPro" id="IPR014721">
    <property type="entry name" value="Ribsml_uS5_D2-typ_fold_subgr"/>
</dbReference>
<dbReference type="Gene3D" id="2.30.130.40">
    <property type="entry name" value="LON domain-like"/>
    <property type="match status" value="1"/>
</dbReference>
<evidence type="ECO:0000256" key="13">
    <source>
        <dbReference type="PIRSR" id="PIRSR001174-2"/>
    </source>
</evidence>
<comment type="subunit">
    <text evidence="10 11">Homohexamer. Organized in a ring with a central cavity.</text>
</comment>
<dbReference type="GO" id="GO:0004176">
    <property type="term" value="F:ATP-dependent peptidase activity"/>
    <property type="evidence" value="ECO:0007669"/>
    <property type="project" value="UniProtKB-UniRule"/>
</dbReference>
<dbReference type="Pfam" id="PF02190">
    <property type="entry name" value="LON_substr_bdg"/>
    <property type="match status" value="1"/>
</dbReference>
<dbReference type="AlphaFoldDB" id="A0A1Q8YE71"/>
<accession>A0A1Q8YE71</accession>
<dbReference type="PANTHER" id="PTHR10046">
    <property type="entry name" value="ATP DEPENDENT LON PROTEASE FAMILY MEMBER"/>
    <property type="match status" value="1"/>
</dbReference>
<dbReference type="GO" id="GO:0006515">
    <property type="term" value="P:protein quality control for misfolded or incompletely synthesized proteins"/>
    <property type="evidence" value="ECO:0007669"/>
    <property type="project" value="UniProtKB-UniRule"/>
</dbReference>
<evidence type="ECO:0000256" key="16">
    <source>
        <dbReference type="SAM" id="Coils"/>
    </source>
</evidence>
<dbReference type="PRINTS" id="PR00830">
    <property type="entry name" value="ENDOLAPTASE"/>
</dbReference>
<name>A0A1Q8YE71_9BURK</name>
<dbReference type="InterPro" id="IPR027417">
    <property type="entry name" value="P-loop_NTPase"/>
</dbReference>
<dbReference type="FunFam" id="1.20.5.5270:FF:000002">
    <property type="entry name" value="Lon protease homolog"/>
    <property type="match status" value="1"/>
</dbReference>
<protein>
    <recommendedName>
        <fullName evidence="10 11">Lon protease</fullName>
        <ecNumber evidence="10 11">3.4.21.53</ecNumber>
    </recommendedName>
    <alternativeName>
        <fullName evidence="10">ATP-dependent protease La</fullName>
    </alternativeName>
</protein>
<dbReference type="SUPFAM" id="SSF88697">
    <property type="entry name" value="PUA domain-like"/>
    <property type="match status" value="1"/>
</dbReference>
<dbReference type="FunFam" id="3.30.230.10:FF:000010">
    <property type="entry name" value="Lon protease"/>
    <property type="match status" value="1"/>
</dbReference>
<dbReference type="InterPro" id="IPR008269">
    <property type="entry name" value="Lon_proteolytic"/>
</dbReference>
<sequence>MSGHTLLPVDPLDLPLLPLRDVVVFPHMVIPLFVGRPKSIKALEAAMGIDRRIMLVAQKAAAKDDPLVTDMFDVGCISTILQMLKLPDGTVKVLVEGQQRAVVNKVEDGESYFVASITPVEVVVEPVTKSKNKASEIEALRRAVMQQFDQYVKLNKKIPPEILTSIAGIDDPGRMTDTIAAHLPLKLDSKQAVLELSNIKERLENLYGQIEREVDILNVDKKIRGRVKRQMEKNQRDFYLNEQVKAIQKELGEGEDGADIEEIEKKIKSAKMPVEALKKAEAELKKLKLMSPMSAEATVVRNYIDVLTSMPWAVKTKIKHNLTNAETVLNEDHYGLDKVKDRILEYLAVQQRVDKVKSPILCLVGPPGVGKTSLGESIAKATGRKYVRMALGGMRDEAEIRGHRRTYIGAMPGKVLQSLSKVGTRNPLFLLDEIDKLGTDFRGDPSSALLEVLDPEQNHKFGDHYVEVDFDLSDVMFIATSNSMNIPPALLDRMEVIRLAGYTEDEKTNIALKYLLPKQFKNNGVKESELLLTEEAVRDIVRYYTREAGVRSLEREISKICRKVVKGLQLKKMTGLVTVAGDNLNDFLGVRKYDYGRAEKINQVGQVVGLAWTEVGGDLLTIEAAMVPGKGVITRTGSLGDVMKESVEAARTVVRSRSHRLGIKDEVFEKKDIHIHVPDGATPKDGPSAGVAMTTAFVSAMTGIPVRCNVAMTGEITLRGEVTAIGGLKEKLLAALRGGVTTVIIPEDNAKDLQEIPENVKNGLEIVPVRWIDKALEIALERMPTPLPEDEPVAVAPAKAVVDPVHLSGAVKH</sequence>
<evidence type="ECO:0000256" key="8">
    <source>
        <dbReference type="ARBA" id="ARBA00023016"/>
    </source>
</evidence>
<dbReference type="NCBIfam" id="TIGR00763">
    <property type="entry name" value="lon"/>
    <property type="match status" value="1"/>
</dbReference>
<dbReference type="PROSITE" id="PS51787">
    <property type="entry name" value="LON_N"/>
    <property type="match status" value="1"/>
</dbReference>
<evidence type="ECO:0000256" key="5">
    <source>
        <dbReference type="ARBA" id="ARBA00022801"/>
    </source>
</evidence>
<evidence type="ECO:0000259" key="17">
    <source>
        <dbReference type="PROSITE" id="PS51786"/>
    </source>
</evidence>
<keyword evidence="2 10" id="KW-0963">Cytoplasm</keyword>
<dbReference type="EC" id="3.4.21.53" evidence="10 11"/>
<feature type="domain" description="Lon proteolytic" evidence="17">
    <location>
        <begin position="601"/>
        <end position="782"/>
    </location>
</feature>
<dbReference type="PIRSF" id="PIRSF001174">
    <property type="entry name" value="Lon_proteas"/>
    <property type="match status" value="1"/>
</dbReference>
<dbReference type="EMBL" id="MSYM01000013">
    <property type="protein sequence ID" value="OLP06374.1"/>
    <property type="molecule type" value="Genomic_DNA"/>
</dbReference>
<keyword evidence="20" id="KW-1185">Reference proteome</keyword>
<dbReference type="Gene3D" id="1.20.58.1480">
    <property type="match status" value="1"/>
</dbReference>
<evidence type="ECO:0000256" key="10">
    <source>
        <dbReference type="HAMAP-Rule" id="MF_01973"/>
    </source>
</evidence>
<dbReference type="InterPro" id="IPR046336">
    <property type="entry name" value="Lon_prtase_N_sf"/>
</dbReference>
<evidence type="ECO:0000256" key="9">
    <source>
        <dbReference type="ARBA" id="ARBA00050665"/>
    </source>
</evidence>
<keyword evidence="7 10" id="KW-0067">ATP-binding</keyword>
<evidence type="ECO:0000256" key="12">
    <source>
        <dbReference type="PIRSR" id="PIRSR001174-1"/>
    </source>
</evidence>
<dbReference type="Pfam" id="PF22667">
    <property type="entry name" value="Lon_lid"/>
    <property type="match status" value="1"/>
</dbReference>
<feature type="active site" evidence="10 12">
    <location>
        <position position="688"/>
    </location>
</feature>
<dbReference type="SMART" id="SM00464">
    <property type="entry name" value="LON"/>
    <property type="match status" value="1"/>
</dbReference>
<comment type="caution">
    <text evidence="19">The sequence shown here is derived from an EMBL/GenBank/DDBJ whole genome shotgun (WGS) entry which is preliminary data.</text>
</comment>
<evidence type="ECO:0000256" key="14">
    <source>
        <dbReference type="PROSITE-ProRule" id="PRU01122"/>
    </source>
</evidence>
<organism evidence="19 20">
    <name type="scientific">Rhodoferax antarcticus ANT.BR</name>
    <dbReference type="NCBI Taxonomy" id="1111071"/>
    <lineage>
        <taxon>Bacteria</taxon>
        <taxon>Pseudomonadati</taxon>
        <taxon>Pseudomonadota</taxon>
        <taxon>Betaproteobacteria</taxon>
        <taxon>Burkholderiales</taxon>
        <taxon>Comamonadaceae</taxon>
        <taxon>Rhodoferax</taxon>
    </lineage>
</organism>
<dbReference type="Gene3D" id="1.10.8.60">
    <property type="match status" value="1"/>
</dbReference>
<dbReference type="InterPro" id="IPR003593">
    <property type="entry name" value="AAA+_ATPase"/>
</dbReference>
<evidence type="ECO:0000256" key="11">
    <source>
        <dbReference type="PIRNR" id="PIRNR001174"/>
    </source>
</evidence>
<dbReference type="InterPro" id="IPR003959">
    <property type="entry name" value="ATPase_AAA_core"/>
</dbReference>
<evidence type="ECO:0000256" key="7">
    <source>
        <dbReference type="ARBA" id="ARBA00022840"/>
    </source>
</evidence>
<dbReference type="InterPro" id="IPR027065">
    <property type="entry name" value="Lon_Prtase"/>
</dbReference>
<comment type="subcellular location">
    <subcellularLocation>
        <location evidence="1 10 11">Cytoplasm</location>
    </subcellularLocation>
</comment>
<dbReference type="GO" id="GO:0034605">
    <property type="term" value="P:cellular response to heat"/>
    <property type="evidence" value="ECO:0007669"/>
    <property type="project" value="UniProtKB-UniRule"/>
</dbReference>
<dbReference type="FunFam" id="3.40.50.300:FF:000021">
    <property type="entry name" value="Lon protease homolog"/>
    <property type="match status" value="1"/>
</dbReference>
<feature type="domain" description="Lon N-terminal" evidence="18">
    <location>
        <begin position="14"/>
        <end position="214"/>
    </location>
</feature>
<evidence type="ECO:0000313" key="20">
    <source>
        <dbReference type="Proteomes" id="UP000185911"/>
    </source>
</evidence>
<dbReference type="InterPro" id="IPR054594">
    <property type="entry name" value="Lon_lid"/>
</dbReference>
<gene>
    <name evidence="10 19" type="primary">lon</name>
    <name evidence="19" type="ORF">BLL52_2606</name>
</gene>
<dbReference type="GO" id="GO:0043565">
    <property type="term" value="F:sequence-specific DNA binding"/>
    <property type="evidence" value="ECO:0007669"/>
    <property type="project" value="UniProtKB-UniRule"/>
</dbReference>
<dbReference type="Pfam" id="PF00004">
    <property type="entry name" value="AAA"/>
    <property type="match status" value="1"/>
</dbReference>
<keyword evidence="5 10" id="KW-0378">Hydrolase</keyword>
<feature type="binding site" evidence="10 13">
    <location>
        <begin position="365"/>
        <end position="372"/>
    </location>
    <ligand>
        <name>ATP</name>
        <dbReference type="ChEBI" id="CHEBI:30616"/>
    </ligand>
</feature>
<reference evidence="19 20" key="1">
    <citation type="submission" date="2017-01" db="EMBL/GenBank/DDBJ databases">
        <title>Genome sequence of Rhodoferax antarcticus ANT.BR, a psychrophilic purple nonsulfur bacterium from an Antarctic microbial mat.</title>
        <authorList>
            <person name="Baker J."/>
            <person name="Riester C."/>
            <person name="Skinner B."/>
            <person name="Newell A."/>
            <person name="Swingley W."/>
            <person name="Madigan M."/>
            <person name="Jung D."/>
            <person name="Asao M."/>
            <person name="Chen M."/>
            <person name="Loughlin P."/>
            <person name="Pan H."/>
            <person name="Lin S."/>
            <person name="Li N."/>
            <person name="Shaw J."/>
            <person name="Prado M."/>
            <person name="Sherman C."/>
            <person name="Li X."/>
            <person name="Tang J."/>
            <person name="Blankenship R."/>
            <person name="Zhao T."/>
            <person name="Touchman J."/>
            <person name="Sattley M."/>
        </authorList>
    </citation>
    <scope>NUCLEOTIDE SEQUENCE [LARGE SCALE GENOMIC DNA]</scope>
    <source>
        <strain evidence="19 20">ANT.BR</strain>
    </source>
</reference>
<dbReference type="NCBIfam" id="NF008053">
    <property type="entry name" value="PRK10787.1"/>
    <property type="match status" value="1"/>
</dbReference>
<dbReference type="Proteomes" id="UP000185911">
    <property type="component" value="Unassembled WGS sequence"/>
</dbReference>
<feature type="active site" evidence="10 12">
    <location>
        <position position="731"/>
    </location>
</feature>
<dbReference type="CDD" id="cd19500">
    <property type="entry name" value="RecA-like_Lon"/>
    <property type="match status" value="1"/>
</dbReference>
<dbReference type="Gene3D" id="3.40.50.300">
    <property type="entry name" value="P-loop containing nucleotide triphosphate hydrolases"/>
    <property type="match status" value="1"/>
</dbReference>
<dbReference type="SMART" id="SM00382">
    <property type="entry name" value="AAA"/>
    <property type="match status" value="1"/>
</dbReference>
<dbReference type="SUPFAM" id="SSF52540">
    <property type="entry name" value="P-loop containing nucleoside triphosphate hydrolases"/>
    <property type="match status" value="1"/>
</dbReference>
<dbReference type="STRING" id="81479.RA876_07125"/>
<evidence type="ECO:0000256" key="2">
    <source>
        <dbReference type="ARBA" id="ARBA00022490"/>
    </source>
</evidence>
<dbReference type="PROSITE" id="PS51786">
    <property type="entry name" value="LON_PROTEOLYTIC"/>
    <property type="match status" value="1"/>
</dbReference>
<keyword evidence="16" id="KW-0175">Coiled coil</keyword>
<dbReference type="InterPro" id="IPR008268">
    <property type="entry name" value="Peptidase_S16_AS"/>
</dbReference>
<dbReference type="GO" id="GO:0004252">
    <property type="term" value="F:serine-type endopeptidase activity"/>
    <property type="evidence" value="ECO:0007669"/>
    <property type="project" value="UniProtKB-UniRule"/>
</dbReference>
<keyword evidence="8 10" id="KW-0346">Stress response</keyword>
<evidence type="ECO:0000259" key="18">
    <source>
        <dbReference type="PROSITE" id="PS51787"/>
    </source>
</evidence>
<dbReference type="GO" id="GO:0005524">
    <property type="term" value="F:ATP binding"/>
    <property type="evidence" value="ECO:0007669"/>
    <property type="project" value="UniProtKB-UniRule"/>
</dbReference>
<dbReference type="PROSITE" id="PS01046">
    <property type="entry name" value="LON_SER"/>
    <property type="match status" value="1"/>
</dbReference>
<dbReference type="Pfam" id="PF05362">
    <property type="entry name" value="Lon_C"/>
    <property type="match status" value="1"/>
</dbReference>
<evidence type="ECO:0000313" key="19">
    <source>
        <dbReference type="EMBL" id="OLP06374.1"/>
    </source>
</evidence>
<comment type="catalytic activity">
    <reaction evidence="9 10 11 14">
        <text>Hydrolysis of proteins in presence of ATP.</text>
        <dbReference type="EC" id="3.4.21.53"/>
    </reaction>
</comment>
<dbReference type="InterPro" id="IPR027543">
    <property type="entry name" value="Lon_bac"/>
</dbReference>
<dbReference type="SUPFAM" id="SSF54211">
    <property type="entry name" value="Ribosomal protein S5 domain 2-like"/>
    <property type="match status" value="1"/>
</dbReference>
<evidence type="ECO:0000256" key="3">
    <source>
        <dbReference type="ARBA" id="ARBA00022670"/>
    </source>
</evidence>
<evidence type="ECO:0000256" key="1">
    <source>
        <dbReference type="ARBA" id="ARBA00004496"/>
    </source>
</evidence>
<keyword evidence="3 10" id="KW-0645">Protease</keyword>
<dbReference type="HAMAP" id="MF_01973">
    <property type="entry name" value="lon_bact"/>
    <property type="match status" value="1"/>
</dbReference>
<comment type="similarity">
    <text evidence="10 11 14 15">Belongs to the peptidase S16 family.</text>
</comment>
<comment type="function">
    <text evidence="10">ATP-dependent serine protease that mediates the selective degradation of mutant and abnormal proteins as well as certain short-lived regulatory proteins. Required for cellular homeostasis and for survival from DNA damage and developmental changes induced by stress. Degrades polypeptides processively to yield small peptide fragments that are 5 to 10 amino acids long. Binds to DNA in a double-stranded, site-specific manner.</text>
</comment>
<evidence type="ECO:0000256" key="15">
    <source>
        <dbReference type="RuleBase" id="RU000591"/>
    </source>
</evidence>
<keyword evidence="4 10" id="KW-0547">Nucleotide-binding</keyword>
<dbReference type="InterPro" id="IPR020568">
    <property type="entry name" value="Ribosomal_Su5_D2-typ_SF"/>
</dbReference>
<evidence type="ECO:0000256" key="4">
    <source>
        <dbReference type="ARBA" id="ARBA00022741"/>
    </source>
</evidence>
<dbReference type="InterPro" id="IPR004815">
    <property type="entry name" value="Lon_bac/euk-typ"/>
</dbReference>
<dbReference type="InterPro" id="IPR015947">
    <property type="entry name" value="PUA-like_sf"/>
</dbReference>
<comment type="induction">
    <text evidence="10">By heat shock.</text>
</comment>
<dbReference type="Gene3D" id="1.20.5.5270">
    <property type="match status" value="1"/>
</dbReference>
<keyword evidence="6 10" id="KW-0720">Serine protease</keyword>
<dbReference type="Gene3D" id="3.30.230.10">
    <property type="match status" value="1"/>
</dbReference>
<dbReference type="RefSeq" id="WP_075586816.1">
    <property type="nucleotide sequence ID" value="NZ_MSYM01000013.1"/>
</dbReference>
<feature type="coiled-coil region" evidence="16">
    <location>
        <begin position="193"/>
        <end position="220"/>
    </location>
</feature>
<evidence type="ECO:0000256" key="6">
    <source>
        <dbReference type="ARBA" id="ARBA00022825"/>
    </source>
</evidence>
<dbReference type="GO" id="GO:0016887">
    <property type="term" value="F:ATP hydrolysis activity"/>
    <property type="evidence" value="ECO:0007669"/>
    <property type="project" value="UniProtKB-UniRule"/>
</dbReference>
<dbReference type="GO" id="GO:0005737">
    <property type="term" value="C:cytoplasm"/>
    <property type="evidence" value="ECO:0007669"/>
    <property type="project" value="UniProtKB-SubCell"/>
</dbReference>
<proteinExistence type="evidence at transcript level"/>